<dbReference type="EMBL" id="CAJVPW010006429">
    <property type="protein sequence ID" value="CAG8568851.1"/>
    <property type="molecule type" value="Genomic_DNA"/>
</dbReference>
<evidence type="ECO:0000313" key="1">
    <source>
        <dbReference type="EMBL" id="CAG8568851.1"/>
    </source>
</evidence>
<evidence type="ECO:0000313" key="2">
    <source>
        <dbReference type="Proteomes" id="UP000789366"/>
    </source>
</evidence>
<name>A0ACA9M5A1_9GLOM</name>
<accession>A0ACA9M5A1</accession>
<organism evidence="1 2">
    <name type="scientific">Cetraspora pellucida</name>
    <dbReference type="NCBI Taxonomy" id="1433469"/>
    <lineage>
        <taxon>Eukaryota</taxon>
        <taxon>Fungi</taxon>
        <taxon>Fungi incertae sedis</taxon>
        <taxon>Mucoromycota</taxon>
        <taxon>Glomeromycotina</taxon>
        <taxon>Glomeromycetes</taxon>
        <taxon>Diversisporales</taxon>
        <taxon>Gigasporaceae</taxon>
        <taxon>Cetraspora</taxon>
    </lineage>
</organism>
<keyword evidence="2" id="KW-1185">Reference proteome</keyword>
<comment type="caution">
    <text evidence="1">The sequence shown here is derived from an EMBL/GenBank/DDBJ whole genome shotgun (WGS) entry which is preliminary data.</text>
</comment>
<reference evidence="1" key="1">
    <citation type="submission" date="2021-06" db="EMBL/GenBank/DDBJ databases">
        <authorList>
            <person name="Kallberg Y."/>
            <person name="Tangrot J."/>
            <person name="Rosling A."/>
        </authorList>
    </citation>
    <scope>NUCLEOTIDE SEQUENCE</scope>
    <source>
        <strain evidence="1">28 12/20/2015</strain>
    </source>
</reference>
<dbReference type="Proteomes" id="UP000789366">
    <property type="component" value="Unassembled WGS sequence"/>
</dbReference>
<sequence>MKCKKCYLDKLSDEFPFGTISSKCEHVSSWCLKCLVIYLKAARYECPICKVKLTEQEIINYCLIWDNASFKIDFESFSHTYTELPGKNSKSGTFYVDDDDENNTLTSYGICANSHIQLIVVLYSISKGQAVNNLVFDLYWGYRSKMDFLDGTCLIYKAKLENLPDDVTQLYLILSSWNSPTISHFVNPSFKLYDEAKPLKCLCKYNINKAGNSRAVIMCLINRSQRGNWNVFELGKLSRGNAKDYGPIKDNINRIIDLGYKAYSK</sequence>
<protein>
    <submittedName>
        <fullName evidence="1">14878_t:CDS:1</fullName>
    </submittedName>
</protein>
<proteinExistence type="predicted"/>
<gene>
    <name evidence="1" type="ORF">SPELUC_LOCUS5910</name>
</gene>